<organism evidence="1 2">
    <name type="scientific">Pristionchus mayeri</name>
    <dbReference type="NCBI Taxonomy" id="1317129"/>
    <lineage>
        <taxon>Eukaryota</taxon>
        <taxon>Metazoa</taxon>
        <taxon>Ecdysozoa</taxon>
        <taxon>Nematoda</taxon>
        <taxon>Chromadorea</taxon>
        <taxon>Rhabditida</taxon>
        <taxon>Rhabditina</taxon>
        <taxon>Diplogasteromorpha</taxon>
        <taxon>Diplogasteroidea</taxon>
        <taxon>Neodiplogasteridae</taxon>
        <taxon>Pristionchus</taxon>
    </lineage>
</organism>
<keyword evidence="2" id="KW-1185">Reference proteome</keyword>
<feature type="non-terminal residue" evidence="1">
    <location>
        <position position="1"/>
    </location>
</feature>
<reference evidence="2" key="1">
    <citation type="submission" date="2022-10" db="EMBL/GenBank/DDBJ databases">
        <title>Genome assembly of Pristionchus species.</title>
        <authorList>
            <person name="Yoshida K."/>
            <person name="Sommer R.J."/>
        </authorList>
    </citation>
    <scope>NUCLEOTIDE SEQUENCE [LARGE SCALE GENOMIC DNA]</scope>
    <source>
        <strain evidence="2">RS5460</strain>
    </source>
</reference>
<dbReference type="Proteomes" id="UP001328107">
    <property type="component" value="Unassembled WGS sequence"/>
</dbReference>
<protein>
    <submittedName>
        <fullName evidence="1">Uncharacterized protein</fullName>
    </submittedName>
</protein>
<feature type="non-terminal residue" evidence="1">
    <location>
        <position position="72"/>
    </location>
</feature>
<proteinExistence type="predicted"/>
<dbReference type="AlphaFoldDB" id="A0AAN5CU96"/>
<evidence type="ECO:0000313" key="1">
    <source>
        <dbReference type="EMBL" id="GMR50988.1"/>
    </source>
</evidence>
<evidence type="ECO:0000313" key="2">
    <source>
        <dbReference type="Proteomes" id="UP001328107"/>
    </source>
</evidence>
<accession>A0AAN5CU96</accession>
<sequence>LRSFKFREGLTRARDRLSIGRSCEEDFIRMRDRTRRHFTTRRQSASSSIRSCLRREYEIETHPLTYSSMTSS</sequence>
<dbReference type="EMBL" id="BTRK01000005">
    <property type="protein sequence ID" value="GMR50988.1"/>
    <property type="molecule type" value="Genomic_DNA"/>
</dbReference>
<name>A0AAN5CU96_9BILA</name>
<comment type="caution">
    <text evidence="1">The sequence shown here is derived from an EMBL/GenBank/DDBJ whole genome shotgun (WGS) entry which is preliminary data.</text>
</comment>
<gene>
    <name evidence="1" type="ORF">PMAYCL1PPCAC_21183</name>
</gene>